<dbReference type="Proteomes" id="UP001346149">
    <property type="component" value="Unassembled WGS sequence"/>
</dbReference>
<keyword evidence="2" id="KW-0560">Oxidoreductase</keyword>
<protein>
    <recommendedName>
        <fullName evidence="3">Glyceraldehyde 3-phosphate dehydrogenase NAD(P) binding domain-containing protein</fullName>
    </recommendedName>
</protein>
<keyword evidence="5" id="KW-1185">Reference proteome</keyword>
<dbReference type="GO" id="GO:0051287">
    <property type="term" value="F:NAD binding"/>
    <property type="evidence" value="ECO:0007669"/>
    <property type="project" value="InterPro"/>
</dbReference>
<gene>
    <name evidence="4" type="ORF">SAY86_012638</name>
</gene>
<name>A0AAN7R7E3_TRANT</name>
<dbReference type="PANTHER" id="PTHR10836:SF76">
    <property type="entry name" value="GLYCERALDEHYDE-3-PHOSPHATE DEHYDROGENASE-RELATED"/>
    <property type="match status" value="1"/>
</dbReference>
<dbReference type="GO" id="GO:0005829">
    <property type="term" value="C:cytosol"/>
    <property type="evidence" value="ECO:0007669"/>
    <property type="project" value="TreeGrafter"/>
</dbReference>
<dbReference type="PANTHER" id="PTHR10836">
    <property type="entry name" value="GLYCERALDEHYDE 3-PHOSPHATE DEHYDROGENASE"/>
    <property type="match status" value="1"/>
</dbReference>
<feature type="domain" description="Glyceraldehyde 3-phosphate dehydrogenase NAD(P) binding" evidence="3">
    <location>
        <begin position="1"/>
        <end position="65"/>
    </location>
</feature>
<dbReference type="InterPro" id="IPR036291">
    <property type="entry name" value="NAD(P)-bd_dom_sf"/>
</dbReference>
<dbReference type="GO" id="GO:0006096">
    <property type="term" value="P:glycolytic process"/>
    <property type="evidence" value="ECO:0007669"/>
    <property type="project" value="TreeGrafter"/>
</dbReference>
<organism evidence="4 5">
    <name type="scientific">Trapa natans</name>
    <name type="common">Water chestnut</name>
    <dbReference type="NCBI Taxonomy" id="22666"/>
    <lineage>
        <taxon>Eukaryota</taxon>
        <taxon>Viridiplantae</taxon>
        <taxon>Streptophyta</taxon>
        <taxon>Embryophyta</taxon>
        <taxon>Tracheophyta</taxon>
        <taxon>Spermatophyta</taxon>
        <taxon>Magnoliopsida</taxon>
        <taxon>eudicotyledons</taxon>
        <taxon>Gunneridae</taxon>
        <taxon>Pentapetalae</taxon>
        <taxon>rosids</taxon>
        <taxon>malvids</taxon>
        <taxon>Myrtales</taxon>
        <taxon>Lythraceae</taxon>
        <taxon>Trapa</taxon>
    </lineage>
</organism>
<evidence type="ECO:0000259" key="3">
    <source>
        <dbReference type="SMART" id="SM00846"/>
    </source>
</evidence>
<comment type="similarity">
    <text evidence="1">Belongs to the glyceraldehyde-3-phosphate dehydrogenase family.</text>
</comment>
<reference evidence="4 5" key="1">
    <citation type="journal article" date="2023" name="Hortic Res">
        <title>Pangenome of water caltrop reveals structural variations and asymmetric subgenome divergence after allopolyploidization.</title>
        <authorList>
            <person name="Zhang X."/>
            <person name="Chen Y."/>
            <person name="Wang L."/>
            <person name="Yuan Y."/>
            <person name="Fang M."/>
            <person name="Shi L."/>
            <person name="Lu R."/>
            <person name="Comes H.P."/>
            <person name="Ma Y."/>
            <person name="Chen Y."/>
            <person name="Huang G."/>
            <person name="Zhou Y."/>
            <person name="Zheng Z."/>
            <person name="Qiu Y."/>
        </authorList>
    </citation>
    <scope>NUCLEOTIDE SEQUENCE [LARGE SCALE GENOMIC DNA]</scope>
    <source>
        <strain evidence="4">F231</strain>
    </source>
</reference>
<sequence length="69" mass="7463">MDLLWKLMGRQLKLKTKEDIPWGHLGAEYIVESSGVLATMAKASAHLKAGVRKVVISASSADAPCLWLA</sequence>
<proteinExistence type="inferred from homology"/>
<dbReference type="EMBL" id="JAXQNO010000007">
    <property type="protein sequence ID" value="KAK4794644.1"/>
    <property type="molecule type" value="Genomic_DNA"/>
</dbReference>
<accession>A0AAN7R7E3</accession>
<dbReference type="AlphaFoldDB" id="A0AAN7R7E3"/>
<evidence type="ECO:0000313" key="4">
    <source>
        <dbReference type="EMBL" id="KAK4794644.1"/>
    </source>
</evidence>
<dbReference type="GO" id="GO:0004365">
    <property type="term" value="F:glyceraldehyde-3-phosphate dehydrogenase (NAD+) (phosphorylating) activity"/>
    <property type="evidence" value="ECO:0007669"/>
    <property type="project" value="TreeGrafter"/>
</dbReference>
<comment type="caution">
    <text evidence="4">The sequence shown here is derived from an EMBL/GenBank/DDBJ whole genome shotgun (WGS) entry which is preliminary data.</text>
</comment>
<dbReference type="InterPro" id="IPR020831">
    <property type="entry name" value="GlycerAld/Erythrose_P_DH"/>
</dbReference>
<dbReference type="SUPFAM" id="SSF51735">
    <property type="entry name" value="NAD(P)-binding Rossmann-fold domains"/>
    <property type="match status" value="1"/>
</dbReference>
<evidence type="ECO:0000256" key="2">
    <source>
        <dbReference type="ARBA" id="ARBA00023002"/>
    </source>
</evidence>
<dbReference type="Gene3D" id="3.40.50.720">
    <property type="entry name" value="NAD(P)-binding Rossmann-like Domain"/>
    <property type="match status" value="1"/>
</dbReference>
<evidence type="ECO:0000313" key="5">
    <source>
        <dbReference type="Proteomes" id="UP001346149"/>
    </source>
</evidence>
<dbReference type="SMART" id="SM00846">
    <property type="entry name" value="Gp_dh_N"/>
    <property type="match status" value="1"/>
</dbReference>
<evidence type="ECO:0000256" key="1">
    <source>
        <dbReference type="ARBA" id="ARBA00007406"/>
    </source>
</evidence>
<dbReference type="InterPro" id="IPR020828">
    <property type="entry name" value="GlycerAld_3-P_DH_NAD(P)-bd"/>
</dbReference>